<sequence length="291" mass="32883">MRLRGGQASVSHDDTFAPSGGSANHCRGGGEGGLEIGSSVIPCGREGERSEHLRGSRAPAPHRLAVVAPPPPSSPSRHRHNDTTSSLCHFLLLLLDAGHRPCPCHPRLASPWQRRTKRHIANQFQPYFTTWGPINRRAERHSYWLPNRPHQVPNHLNATRRTRAGGVRSRAVVLPFANAQLPHLLRSIGRTTRARQGHHQFTHLSPRRTTGRKRKRNLASGSSRHNDSPPFGRPRRSHDRSQRGEMIPAGFVCEWRTRFCDRIGPTMHQRNNAVDSDRQHGKRQLEHINRH</sequence>
<organism evidence="2">
    <name type="scientific">Oryza sativa subsp. japonica</name>
    <name type="common">Rice</name>
    <dbReference type="NCBI Taxonomy" id="39947"/>
    <lineage>
        <taxon>Eukaryota</taxon>
        <taxon>Viridiplantae</taxon>
        <taxon>Streptophyta</taxon>
        <taxon>Embryophyta</taxon>
        <taxon>Tracheophyta</taxon>
        <taxon>Spermatophyta</taxon>
        <taxon>Magnoliopsida</taxon>
        <taxon>Liliopsida</taxon>
        <taxon>Poales</taxon>
        <taxon>Poaceae</taxon>
        <taxon>BOP clade</taxon>
        <taxon>Oryzoideae</taxon>
        <taxon>Oryzeae</taxon>
        <taxon>Oryzinae</taxon>
        <taxon>Oryza</taxon>
        <taxon>Oryza sativa</taxon>
    </lineage>
</organism>
<name>Q7F2H6_ORYSJ</name>
<reference evidence="2" key="1">
    <citation type="journal article" date="2002" name="Nature">
        <title>The genome sequence and structure of rice chromosome 1.</title>
        <authorList>
            <person name="Sasaki T."/>
            <person name="Matsumoto T."/>
            <person name="Yamamoto K."/>
            <person name="Sakata K."/>
            <person name="Baba T."/>
            <person name="Katayose Y."/>
            <person name="Wu J."/>
            <person name="Niimura Y."/>
            <person name="Cheng Z."/>
            <person name="Nagamura Y."/>
            <person name="Antonio B.A."/>
            <person name="Kanamori H."/>
            <person name="Hosokawa S."/>
            <person name="Masukawa M."/>
            <person name="Arikawa K."/>
            <person name="Chiden Y."/>
            <person name="Hayashi M."/>
            <person name="Okamoto M."/>
            <person name="Ando T."/>
            <person name="Aoki H."/>
            <person name="Arita K."/>
            <person name="Hamada M."/>
            <person name="Harada C."/>
            <person name="Hijishita S."/>
            <person name="Honda M."/>
            <person name="Ichikawa Y."/>
            <person name="Idonuma A."/>
            <person name="Iijima M."/>
            <person name="Ikeda M."/>
            <person name="Ikeno M."/>
            <person name="Itoh S."/>
            <person name="Itoh T."/>
            <person name="Itoh Y."/>
            <person name="Itoh Y."/>
            <person name="Iwabuchi A."/>
            <person name="Kamiya K."/>
            <person name="Karasawa W."/>
            <person name="Katagiri S."/>
            <person name="Kikuta A."/>
            <person name="Kobayashi N."/>
            <person name="Kono I."/>
            <person name="Machita K."/>
            <person name="Maehara T."/>
            <person name="Mizuno H."/>
            <person name="Mizubayashi T."/>
            <person name="Mukai Y."/>
            <person name="Nagasaki H."/>
            <person name="Nakashima M."/>
            <person name="Nakama Y."/>
            <person name="Nakamichi Y."/>
            <person name="Nakamura M."/>
            <person name="Namiki N."/>
            <person name="Negishi M."/>
            <person name="Ohta I."/>
            <person name="Ono N."/>
            <person name="Saji S."/>
            <person name="Sakai K."/>
            <person name="Shibata M."/>
            <person name="Shimokawa T."/>
            <person name="Shomura A."/>
            <person name="Song J."/>
            <person name="Takazaki Y."/>
            <person name="Terasawa K."/>
            <person name="Tsuji K."/>
            <person name="Waki K."/>
            <person name="Yamagata H."/>
            <person name="Yamane H."/>
            <person name="Yoshiki S."/>
            <person name="Yoshihara R."/>
            <person name="Yukawa K."/>
            <person name="Zhong H."/>
            <person name="Iwama H."/>
            <person name="Endo T."/>
            <person name="Ito H."/>
            <person name="Hahn J.H."/>
            <person name="Kim H.I."/>
            <person name="Eun M.Y."/>
            <person name="Yano M."/>
            <person name="Jiang J."/>
            <person name="Gojobori T."/>
        </authorList>
    </citation>
    <scope>NUCLEOTIDE SEQUENCE</scope>
</reference>
<feature type="region of interest" description="Disordered" evidence="1">
    <location>
        <begin position="192"/>
        <end position="245"/>
    </location>
</feature>
<feature type="region of interest" description="Disordered" evidence="1">
    <location>
        <begin position="1"/>
        <end position="81"/>
    </location>
</feature>
<gene>
    <name evidence="2" type="primary">P0432B10.12</name>
</gene>
<dbReference type="AlphaFoldDB" id="Q7F2H6"/>
<feature type="compositionally biased region" description="Basic and acidic residues" evidence="1">
    <location>
        <begin position="45"/>
        <end position="54"/>
    </location>
</feature>
<dbReference type="EMBL" id="AP003570">
    <property type="protein sequence ID" value="BAB90394.1"/>
    <property type="molecule type" value="Genomic_DNA"/>
</dbReference>
<feature type="region of interest" description="Disordered" evidence="1">
    <location>
        <begin position="267"/>
        <end position="291"/>
    </location>
</feature>
<accession>Q7F2H6</accession>
<feature type="compositionally biased region" description="Basic residues" evidence="1">
    <location>
        <begin position="192"/>
        <end position="217"/>
    </location>
</feature>
<protein>
    <submittedName>
        <fullName evidence="2">p0432B10.12 protein</fullName>
    </submittedName>
</protein>
<evidence type="ECO:0000256" key="1">
    <source>
        <dbReference type="SAM" id="MobiDB-lite"/>
    </source>
</evidence>
<proteinExistence type="predicted"/>
<evidence type="ECO:0000313" key="2">
    <source>
        <dbReference type="EMBL" id="BAB90394.1"/>
    </source>
</evidence>
<feature type="compositionally biased region" description="Basic and acidic residues" evidence="1">
    <location>
        <begin position="275"/>
        <end position="291"/>
    </location>
</feature>